<protein>
    <submittedName>
        <fullName evidence="6">GAF and ANTAR domain-containing protein</fullName>
    </submittedName>
</protein>
<dbReference type="Pfam" id="PF13185">
    <property type="entry name" value="GAF_2"/>
    <property type="match status" value="1"/>
</dbReference>
<dbReference type="InterPro" id="IPR011006">
    <property type="entry name" value="CheY-like_superfamily"/>
</dbReference>
<dbReference type="InterPro" id="IPR005561">
    <property type="entry name" value="ANTAR"/>
</dbReference>
<evidence type="ECO:0000313" key="7">
    <source>
        <dbReference type="Proteomes" id="UP001500457"/>
    </source>
</evidence>
<dbReference type="PROSITE" id="PS50921">
    <property type="entry name" value="ANTAR"/>
    <property type="match status" value="1"/>
</dbReference>
<dbReference type="Proteomes" id="UP001500457">
    <property type="component" value="Unassembled WGS sequence"/>
</dbReference>
<dbReference type="InterPro" id="IPR003018">
    <property type="entry name" value="GAF"/>
</dbReference>
<sequence length="256" mass="27596">MSGQPQGAPREAALTDALVRLADTLVDDFDVIDLMVELTADCVALFAVDTAGLLLADGRYRPRVVAASTEETRLVELFELQADEGPCLECLRSSRRVSEPDLVEATARWPGFAPRALDAGFRAVHAIPMRLRRQTIGALNLFTASPGDLPAADVLAAQALADVATISVLQNQASVSRRDVTAQLQLALDSRIVIEQAKGVLAERGGLDMTTAFDRLRKYARHHRLRLSGLAEDIAARRVSQKTMAEILGGTTAGRL</sequence>
<keyword evidence="7" id="KW-1185">Reference proteome</keyword>
<dbReference type="SMART" id="SM01012">
    <property type="entry name" value="ANTAR"/>
    <property type="match status" value="1"/>
</dbReference>
<feature type="domain" description="ANTAR" evidence="5">
    <location>
        <begin position="174"/>
        <end position="235"/>
    </location>
</feature>
<evidence type="ECO:0000259" key="5">
    <source>
        <dbReference type="PROSITE" id="PS50921"/>
    </source>
</evidence>
<dbReference type="RefSeq" id="WP_274234011.1">
    <property type="nucleotide sequence ID" value="NZ_BAABHQ010000011.1"/>
</dbReference>
<reference evidence="7" key="1">
    <citation type="journal article" date="2019" name="Int. J. Syst. Evol. Microbiol.">
        <title>The Global Catalogue of Microorganisms (GCM) 10K type strain sequencing project: providing services to taxonomists for standard genome sequencing and annotation.</title>
        <authorList>
            <consortium name="The Broad Institute Genomics Platform"/>
            <consortium name="The Broad Institute Genome Sequencing Center for Infectious Disease"/>
            <person name="Wu L."/>
            <person name="Ma J."/>
        </authorList>
    </citation>
    <scope>NUCLEOTIDE SEQUENCE [LARGE SCALE GENOMIC DNA]</scope>
    <source>
        <strain evidence="7">JCM 17983</strain>
    </source>
</reference>
<dbReference type="InterPro" id="IPR036388">
    <property type="entry name" value="WH-like_DNA-bd_sf"/>
</dbReference>
<name>A0ABP9EPZ6_9PSEU</name>
<organism evidence="6 7">
    <name type="scientific">Actinomycetospora straminea</name>
    <dbReference type="NCBI Taxonomy" id="663607"/>
    <lineage>
        <taxon>Bacteria</taxon>
        <taxon>Bacillati</taxon>
        <taxon>Actinomycetota</taxon>
        <taxon>Actinomycetes</taxon>
        <taxon>Pseudonocardiales</taxon>
        <taxon>Pseudonocardiaceae</taxon>
        <taxon>Actinomycetospora</taxon>
    </lineage>
</organism>
<dbReference type="PIRSF" id="PIRSF036625">
    <property type="entry name" value="GAF_ANTAR"/>
    <property type="match status" value="1"/>
</dbReference>
<dbReference type="InterPro" id="IPR029016">
    <property type="entry name" value="GAF-like_dom_sf"/>
</dbReference>
<keyword evidence="4" id="KW-0804">Transcription</keyword>
<evidence type="ECO:0000256" key="1">
    <source>
        <dbReference type="ARBA" id="ARBA00022679"/>
    </source>
</evidence>
<dbReference type="Pfam" id="PF03861">
    <property type="entry name" value="ANTAR"/>
    <property type="match status" value="1"/>
</dbReference>
<dbReference type="Gene3D" id="1.10.10.10">
    <property type="entry name" value="Winged helix-like DNA-binding domain superfamily/Winged helix DNA-binding domain"/>
    <property type="match status" value="1"/>
</dbReference>
<keyword evidence="2" id="KW-0418">Kinase</keyword>
<proteinExistence type="predicted"/>
<dbReference type="EMBL" id="BAABHQ010000011">
    <property type="protein sequence ID" value="GAA4883914.1"/>
    <property type="molecule type" value="Genomic_DNA"/>
</dbReference>
<keyword evidence="3" id="KW-0805">Transcription regulation</keyword>
<evidence type="ECO:0000313" key="6">
    <source>
        <dbReference type="EMBL" id="GAA4883914.1"/>
    </source>
</evidence>
<accession>A0ABP9EPZ6</accession>
<evidence type="ECO:0000256" key="4">
    <source>
        <dbReference type="ARBA" id="ARBA00023163"/>
    </source>
</evidence>
<dbReference type="SUPFAM" id="SSF55781">
    <property type="entry name" value="GAF domain-like"/>
    <property type="match status" value="1"/>
</dbReference>
<dbReference type="Gene3D" id="3.30.450.40">
    <property type="match status" value="1"/>
</dbReference>
<evidence type="ECO:0000256" key="2">
    <source>
        <dbReference type="ARBA" id="ARBA00022777"/>
    </source>
</evidence>
<comment type="caution">
    <text evidence="6">The sequence shown here is derived from an EMBL/GenBank/DDBJ whole genome shotgun (WGS) entry which is preliminary data.</text>
</comment>
<evidence type="ECO:0000256" key="3">
    <source>
        <dbReference type="ARBA" id="ARBA00023015"/>
    </source>
</evidence>
<keyword evidence="1" id="KW-0808">Transferase</keyword>
<dbReference type="SUPFAM" id="SSF52172">
    <property type="entry name" value="CheY-like"/>
    <property type="match status" value="1"/>
</dbReference>
<gene>
    <name evidence="6" type="ORF">GCM10023203_39800</name>
</gene>
<dbReference type="InterPro" id="IPR012074">
    <property type="entry name" value="GAF_ANTAR"/>
</dbReference>